<evidence type="ECO:0000313" key="8">
    <source>
        <dbReference type="Proteomes" id="UP001595685"/>
    </source>
</evidence>
<gene>
    <name evidence="7" type="ORF">ACFOLH_03325</name>
</gene>
<reference evidence="8" key="1">
    <citation type="journal article" date="2019" name="Int. J. Syst. Evol. Microbiol.">
        <title>The Global Catalogue of Microorganisms (GCM) 10K type strain sequencing project: providing services to taxonomists for standard genome sequencing and annotation.</title>
        <authorList>
            <consortium name="The Broad Institute Genomics Platform"/>
            <consortium name="The Broad Institute Genome Sequencing Center for Infectious Disease"/>
            <person name="Wu L."/>
            <person name="Ma J."/>
        </authorList>
    </citation>
    <scope>NUCLEOTIDE SEQUENCE [LARGE SCALE GENOMIC DNA]</scope>
    <source>
        <strain evidence="8">NCAIM B.02333</strain>
    </source>
</reference>
<dbReference type="PANTHER" id="PTHR30093:SF44">
    <property type="entry name" value="TYPE II SECRETION SYSTEM CORE PROTEIN G"/>
    <property type="match status" value="1"/>
</dbReference>
<keyword evidence="8" id="KW-1185">Reference proteome</keyword>
<evidence type="ECO:0000256" key="4">
    <source>
        <dbReference type="ARBA" id="ARBA00022989"/>
    </source>
</evidence>
<dbReference type="InterPro" id="IPR045584">
    <property type="entry name" value="Pilin-like"/>
</dbReference>
<evidence type="ECO:0000256" key="2">
    <source>
        <dbReference type="ARBA" id="ARBA00022481"/>
    </source>
</evidence>
<dbReference type="PRINTS" id="PR00813">
    <property type="entry name" value="BCTERIALGSPG"/>
</dbReference>
<proteinExistence type="predicted"/>
<dbReference type="PANTHER" id="PTHR30093">
    <property type="entry name" value="GENERAL SECRETION PATHWAY PROTEIN G"/>
    <property type="match status" value="1"/>
</dbReference>
<keyword evidence="4 6" id="KW-1133">Transmembrane helix</keyword>
<comment type="subcellular location">
    <subcellularLocation>
        <location evidence="1">Membrane</location>
        <topology evidence="1">Single-pass membrane protein</topology>
    </subcellularLocation>
</comment>
<evidence type="ECO:0000256" key="5">
    <source>
        <dbReference type="ARBA" id="ARBA00023136"/>
    </source>
</evidence>
<evidence type="ECO:0000256" key="1">
    <source>
        <dbReference type="ARBA" id="ARBA00004167"/>
    </source>
</evidence>
<evidence type="ECO:0000256" key="3">
    <source>
        <dbReference type="ARBA" id="ARBA00022692"/>
    </source>
</evidence>
<keyword evidence="3 6" id="KW-0812">Transmembrane</keyword>
<dbReference type="SUPFAM" id="SSF54523">
    <property type="entry name" value="Pili subunits"/>
    <property type="match status" value="1"/>
</dbReference>
<dbReference type="InterPro" id="IPR012902">
    <property type="entry name" value="N_methyl_site"/>
</dbReference>
<evidence type="ECO:0000256" key="6">
    <source>
        <dbReference type="SAM" id="Phobius"/>
    </source>
</evidence>
<name>A0ABV7WDT4_9MICO</name>
<dbReference type="NCBIfam" id="TIGR02532">
    <property type="entry name" value="IV_pilin_GFxxxE"/>
    <property type="match status" value="1"/>
</dbReference>
<keyword evidence="2" id="KW-0488">Methylation</keyword>
<dbReference type="EMBL" id="JBHRWW010000002">
    <property type="protein sequence ID" value="MFC3687368.1"/>
    <property type="molecule type" value="Genomic_DNA"/>
</dbReference>
<dbReference type="Pfam" id="PF07963">
    <property type="entry name" value="N_methyl"/>
    <property type="match status" value="1"/>
</dbReference>
<protein>
    <submittedName>
        <fullName evidence="7">Type II secretion system protein</fullName>
    </submittedName>
</protein>
<accession>A0ABV7WDT4</accession>
<comment type="caution">
    <text evidence="7">The sequence shown here is derived from an EMBL/GenBank/DDBJ whole genome shotgun (WGS) entry which is preliminary data.</text>
</comment>
<dbReference type="PROSITE" id="PS00409">
    <property type="entry name" value="PROKAR_NTER_METHYL"/>
    <property type="match status" value="1"/>
</dbReference>
<keyword evidence="5 6" id="KW-0472">Membrane</keyword>
<dbReference type="RefSeq" id="WP_340290669.1">
    <property type="nucleotide sequence ID" value="NZ_JBBEOI010000021.1"/>
</dbReference>
<evidence type="ECO:0000313" key="7">
    <source>
        <dbReference type="EMBL" id="MFC3687368.1"/>
    </source>
</evidence>
<dbReference type="Gene3D" id="3.30.700.10">
    <property type="entry name" value="Glycoprotein, Type 4 Pilin"/>
    <property type="match status" value="1"/>
</dbReference>
<feature type="transmembrane region" description="Helical" evidence="6">
    <location>
        <begin position="21"/>
        <end position="40"/>
    </location>
</feature>
<organism evidence="7 8">
    <name type="scientific">Aquipuribacter hungaricus</name>
    <dbReference type="NCBI Taxonomy" id="545624"/>
    <lineage>
        <taxon>Bacteria</taxon>
        <taxon>Bacillati</taxon>
        <taxon>Actinomycetota</taxon>
        <taxon>Actinomycetes</taxon>
        <taxon>Micrococcales</taxon>
        <taxon>Intrasporangiaceae</taxon>
        <taxon>Aquipuribacter</taxon>
    </lineage>
</organism>
<dbReference type="Proteomes" id="UP001595685">
    <property type="component" value="Unassembled WGS sequence"/>
</dbReference>
<dbReference type="InterPro" id="IPR000983">
    <property type="entry name" value="Bac_GSPG_pilin"/>
</dbReference>
<sequence>MLARIRKSMDEKDQGFTLIELLVVMIIIGILAAIAIPVFLNQRERAVVSSMTSDARSVATEIETYFVENQRYPATIALADADTLTIPGVAPAAATVVNLSTANRASVTTTADSYCIAVTRDAGAPSDALTVWFDSDAGGIVNAAC</sequence>